<feature type="compositionally biased region" description="Acidic residues" evidence="5">
    <location>
        <begin position="237"/>
        <end position="253"/>
    </location>
</feature>
<dbReference type="GO" id="GO:0005852">
    <property type="term" value="C:eukaryotic translation initiation factor 3 complex"/>
    <property type="evidence" value="ECO:0007669"/>
    <property type="project" value="UniProtKB-UniRule"/>
</dbReference>
<dbReference type="GO" id="GO:0031369">
    <property type="term" value="F:translation initiation factor binding"/>
    <property type="evidence" value="ECO:0007669"/>
    <property type="project" value="InterPro"/>
</dbReference>
<dbReference type="GO" id="GO:0033290">
    <property type="term" value="C:eukaryotic 48S preinitiation complex"/>
    <property type="evidence" value="ECO:0007669"/>
    <property type="project" value="UniProtKB-UniRule"/>
</dbReference>
<feature type="compositionally biased region" description="Basic and acidic residues" evidence="5">
    <location>
        <begin position="46"/>
        <end position="60"/>
    </location>
</feature>
<feature type="region of interest" description="Disordered" evidence="5">
    <location>
        <begin position="159"/>
        <end position="319"/>
    </location>
</feature>
<dbReference type="EMBL" id="GGYP01000139">
    <property type="protein sequence ID" value="MDE44910.1"/>
    <property type="molecule type" value="Transcribed_RNA"/>
</dbReference>
<dbReference type="Gene3D" id="1.10.10.10">
    <property type="entry name" value="Winged helix-like DNA-binding domain superfamily/Winged helix DNA-binding domain"/>
    <property type="match status" value="1"/>
</dbReference>
<dbReference type="Pfam" id="PF05470">
    <property type="entry name" value="eIF-3c_N"/>
    <property type="match status" value="1"/>
</dbReference>
<name>A0A6G1S4P5_9ACAR</name>
<proteinExistence type="inferred from homology"/>
<sequence>MSSRFFKAVSDSESESSEGETEPVSQRPGGAGLGANAYDFSDDEEETKRQVKSAKDKHSEQLHELIRSIKNKKKVKDFTKILPDFEELTRKYSKVKTILDKESDGKTPRFLIKCLVELEDFVEQCWEDRERRKSMNKNNSKCLSSLRQKLRKYNKTLQEEIEDYRKSPDAEDGAQSADEKEGASDSDDNDKDSDDESIDSVNFVKRPVSGTAAAAASATATDATDSKTKAKSAPAEDSGDESDTDWGSSDDDSSLSSDDDKYEGNLAARFLKRQDEREDKEAATAKRVKKAKPEKSRADKKKADDEDDRGWQSVQGTVTTSEKPKMFAKESEINHQNVLKKLVEVLAMRGKKRADKSDQTEMMLELLNITRQYKLGPAIEIRIILGLISSLLEYNPSVLDHIKIGVWEELLKYLNVLIDVLQANPDLIVNESVDEEEENYESSPYKLNGSPVALAERMDAEFLKLLQSSDAHTPEYVERLKYEKAVCKIIDRLQEYYESDMKRTQPSELCRVYLLKIDHLYYKFDSRVIKQMQQKERAKRDGENQDPAGEKTGADEEPIVGTSADVINQLCKYIYANDTTQRPTTQAILSHIYFLSLHDSYFEARDLMLMSHLQGNISKADIPLQVMYNRALVQLGLCAFRKGFIADAHAALLDIQILGKARELLAQGLPLRHQERTAEQERLERRRQIPFHKHINLDLLECVYLVSSMLLEIPDVAANEFSVRKKMISRLFYNQLRKSEEQPLVGLPETTREHVVAASKAMRVGKWKACRDLIINDKVNLKVWNLFHQADSVRSMLETKIREGSLRAYLFTYSNVYDSISMQVLANMFDLNKSTVHSIVSKMIINEELMASLDEPTQSIVMHRTEPSRLQGLALQMAEKINYLVDQNVRVSEHKQYGTERPGGRGNMRQQNPRNNRNNQNSNNHHHNNNN</sequence>
<dbReference type="InterPro" id="IPR027516">
    <property type="entry name" value="EIF3C"/>
</dbReference>
<evidence type="ECO:0000259" key="6">
    <source>
        <dbReference type="PROSITE" id="PS50250"/>
    </source>
</evidence>
<feature type="compositionally biased region" description="Basic and acidic residues" evidence="5">
    <location>
        <begin position="291"/>
        <end position="304"/>
    </location>
</feature>
<feature type="compositionally biased region" description="Low complexity" evidence="5">
    <location>
        <begin position="907"/>
        <end position="923"/>
    </location>
</feature>
<evidence type="ECO:0000256" key="1">
    <source>
        <dbReference type="ARBA" id="ARBA00022490"/>
    </source>
</evidence>
<feature type="compositionally biased region" description="Basic and acidic residues" evidence="5">
    <location>
        <begin position="533"/>
        <end position="554"/>
    </location>
</feature>
<keyword evidence="2 4" id="KW-0396">Initiation factor</keyword>
<feature type="compositionally biased region" description="Acidic residues" evidence="5">
    <location>
        <begin position="184"/>
        <end position="198"/>
    </location>
</feature>
<comment type="subunit">
    <text evidence="4">Component of the eukaryotic translation initiation factor 3 (eIF-3) complex.</text>
</comment>
<gene>
    <name evidence="7" type="primary">eIF3-S8</name>
    <name evidence="7" type="ORF">g.12835</name>
</gene>
<dbReference type="PROSITE" id="PS50250">
    <property type="entry name" value="PCI"/>
    <property type="match status" value="1"/>
</dbReference>
<dbReference type="GO" id="GO:0016282">
    <property type="term" value="C:eukaryotic 43S preinitiation complex"/>
    <property type="evidence" value="ECO:0007669"/>
    <property type="project" value="UniProtKB-UniRule"/>
</dbReference>
<evidence type="ECO:0000256" key="3">
    <source>
        <dbReference type="ARBA" id="ARBA00022917"/>
    </source>
</evidence>
<comment type="subcellular location">
    <subcellularLocation>
        <location evidence="4">Cytoplasm</location>
    </subcellularLocation>
</comment>
<feature type="region of interest" description="Disordered" evidence="5">
    <location>
        <begin position="894"/>
        <end position="931"/>
    </location>
</feature>
<feature type="compositionally biased region" description="Low complexity" evidence="5">
    <location>
        <begin position="211"/>
        <end position="223"/>
    </location>
</feature>
<feature type="region of interest" description="Disordered" evidence="5">
    <location>
        <begin position="1"/>
        <end position="60"/>
    </location>
</feature>
<organism evidence="7">
    <name type="scientific">Aceria tosichella</name>
    <name type="common">wheat curl mite</name>
    <dbReference type="NCBI Taxonomy" id="561515"/>
    <lineage>
        <taxon>Eukaryota</taxon>
        <taxon>Metazoa</taxon>
        <taxon>Ecdysozoa</taxon>
        <taxon>Arthropoda</taxon>
        <taxon>Chelicerata</taxon>
        <taxon>Arachnida</taxon>
        <taxon>Acari</taxon>
        <taxon>Acariformes</taxon>
        <taxon>Trombidiformes</taxon>
        <taxon>Prostigmata</taxon>
        <taxon>Eupodina</taxon>
        <taxon>Eriophyoidea</taxon>
        <taxon>Eriophyidae</taxon>
        <taxon>Eriophyinae</taxon>
        <taxon>Aceriini</taxon>
        <taxon>Aceria</taxon>
    </lineage>
</organism>
<dbReference type="Pfam" id="PF01399">
    <property type="entry name" value="PCI"/>
    <property type="match status" value="1"/>
</dbReference>
<feature type="region of interest" description="Disordered" evidence="5">
    <location>
        <begin position="533"/>
        <end position="556"/>
    </location>
</feature>
<evidence type="ECO:0000256" key="5">
    <source>
        <dbReference type="SAM" id="MobiDB-lite"/>
    </source>
</evidence>
<dbReference type="AlphaFoldDB" id="A0A6G1S4P5"/>
<dbReference type="SMART" id="SM00088">
    <property type="entry name" value="PINT"/>
    <property type="match status" value="1"/>
</dbReference>
<dbReference type="InterPro" id="IPR000717">
    <property type="entry name" value="PCI_dom"/>
</dbReference>
<keyword evidence="3 4" id="KW-0648">Protein biosynthesis</keyword>
<protein>
    <recommendedName>
        <fullName evidence="4">Eukaryotic translation initiation factor 3 subunit C</fullName>
        <shortName evidence="4">eIF3c</shortName>
    </recommendedName>
    <alternativeName>
        <fullName evidence="4">Eukaryotic translation initiation factor 3 subunit 8</fullName>
    </alternativeName>
</protein>
<accession>A0A6G1S4P5</accession>
<evidence type="ECO:0000256" key="4">
    <source>
        <dbReference type="HAMAP-Rule" id="MF_03002"/>
    </source>
</evidence>
<reference evidence="7" key="1">
    <citation type="submission" date="2018-10" db="EMBL/GenBank/DDBJ databases">
        <title>Transcriptome assembly of Aceria tosichella (Wheat curl mite) Type 2.</title>
        <authorList>
            <person name="Scully E.D."/>
            <person name="Geib S.M."/>
            <person name="Palmer N.A."/>
            <person name="Gupta A.K."/>
            <person name="Sarath G."/>
            <person name="Tatineni S."/>
        </authorList>
    </citation>
    <scope>NUCLEOTIDE SEQUENCE</scope>
    <source>
        <strain evidence="7">LincolnNE</strain>
    </source>
</reference>
<evidence type="ECO:0000256" key="2">
    <source>
        <dbReference type="ARBA" id="ARBA00022540"/>
    </source>
</evidence>
<comment type="similarity">
    <text evidence="4">Belongs to the eIF-3 subunit C family.</text>
</comment>
<dbReference type="PANTHER" id="PTHR13937">
    <property type="entry name" value="EUKARYOTIC TRANSLATION INITATION FACTOR 3, SUBUNIT 8 EIF3S8 -RELATED"/>
    <property type="match status" value="1"/>
</dbReference>
<dbReference type="InterPro" id="IPR036390">
    <property type="entry name" value="WH_DNA-bd_sf"/>
</dbReference>
<feature type="domain" description="PCI" evidence="6">
    <location>
        <begin position="691"/>
        <end position="867"/>
    </location>
</feature>
<comment type="function">
    <text evidence="4">Component of the eukaryotic translation initiation factor 3 (eIF-3) complex, which is involved in protein synthesis of a specialized repertoire of mRNAs and, together with other initiation factors, stimulates binding of mRNA and methionyl-tRNAi to the 40S ribosome. The eIF-3 complex specifically targets and initiates translation of a subset of mRNAs involved in cell proliferation.</text>
</comment>
<dbReference type="GO" id="GO:0003723">
    <property type="term" value="F:RNA binding"/>
    <property type="evidence" value="ECO:0007669"/>
    <property type="project" value="InterPro"/>
</dbReference>
<dbReference type="PANTHER" id="PTHR13937:SF0">
    <property type="entry name" value="EUKARYOTIC TRANSLATION INITIATION FACTOR 3 SUBUNIT C-RELATED"/>
    <property type="match status" value="1"/>
</dbReference>
<dbReference type="GO" id="GO:0001732">
    <property type="term" value="P:formation of cytoplasmic translation initiation complex"/>
    <property type="evidence" value="ECO:0007669"/>
    <property type="project" value="UniProtKB-UniRule"/>
</dbReference>
<dbReference type="InterPro" id="IPR036388">
    <property type="entry name" value="WH-like_DNA-bd_sf"/>
</dbReference>
<dbReference type="HAMAP" id="MF_03002">
    <property type="entry name" value="eIF3c"/>
    <property type="match status" value="1"/>
</dbReference>
<feature type="compositionally biased region" description="Acidic residues" evidence="5">
    <location>
        <begin position="12"/>
        <end position="21"/>
    </location>
</feature>
<dbReference type="GO" id="GO:0003743">
    <property type="term" value="F:translation initiation factor activity"/>
    <property type="evidence" value="ECO:0007669"/>
    <property type="project" value="UniProtKB-UniRule"/>
</dbReference>
<evidence type="ECO:0000313" key="7">
    <source>
        <dbReference type="EMBL" id="MDE44910.1"/>
    </source>
</evidence>
<dbReference type="SUPFAM" id="SSF46785">
    <property type="entry name" value="Winged helix' DNA-binding domain"/>
    <property type="match status" value="1"/>
</dbReference>
<keyword evidence="1 4" id="KW-0963">Cytoplasm</keyword>
<feature type="compositionally biased region" description="Basic and acidic residues" evidence="5">
    <location>
        <begin position="272"/>
        <end position="284"/>
    </location>
</feature>
<dbReference type="InterPro" id="IPR008905">
    <property type="entry name" value="EIF3C_N_dom"/>
</dbReference>